<dbReference type="NCBIfam" id="TIGR03559">
    <property type="entry name" value="F420_Rv3520c"/>
    <property type="match status" value="1"/>
</dbReference>
<dbReference type="GO" id="GO:0016705">
    <property type="term" value="F:oxidoreductase activity, acting on paired donors, with incorporation or reduction of molecular oxygen"/>
    <property type="evidence" value="ECO:0007669"/>
    <property type="project" value="InterPro"/>
</dbReference>
<dbReference type="Pfam" id="PF00296">
    <property type="entry name" value="Bac_luciferase"/>
    <property type="match status" value="1"/>
</dbReference>
<sequence length="342" mass="36423">MKLALMLGITGPQDPAATLTAVHTCEKSGYSQVWAAEAYGYDAATTLAWLAAHTSTIDLGSAIFQIPGRTPAMTAMTAAGMQALSGNRFRLGLGVSGPQVSEGWHGVPFRAPLGRTREYVEVVKLALSGKPLEFNGRHHELPLGAPQAKAIRSAAHVDMPPIYLAAVGPKNLELTGEIADGWLAIFFAPEQAELSLSHIRAGRPDGLDGFDIVPTVPVALGDDVDECTDLIRAYTALYIGGMGSRDKNFYNDLAHRLGFGDEADAVQELYLAKRHRDAAAAVPAELIRQTSLVGPDDLVIERIRRYAEAGVTTLAVSPFGATPEAKMRDIAKMPELVAKALG</sequence>
<comment type="caution">
    <text evidence="3">The sequence shown here is derived from an EMBL/GenBank/DDBJ whole genome shotgun (WGS) entry which is preliminary data.</text>
</comment>
<gene>
    <name evidence="3" type="ORF">BJY26_002735</name>
</gene>
<dbReference type="AlphaFoldDB" id="A0A7Z0D3X7"/>
<keyword evidence="1" id="KW-0560">Oxidoreductase</keyword>
<keyword evidence="4" id="KW-1185">Reference proteome</keyword>
<organism evidence="3 4">
    <name type="scientific">Spelaeicoccus albus</name>
    <dbReference type="NCBI Taxonomy" id="1280376"/>
    <lineage>
        <taxon>Bacteria</taxon>
        <taxon>Bacillati</taxon>
        <taxon>Actinomycetota</taxon>
        <taxon>Actinomycetes</taxon>
        <taxon>Micrococcales</taxon>
        <taxon>Brevibacteriaceae</taxon>
        <taxon>Spelaeicoccus</taxon>
    </lineage>
</organism>
<dbReference type="InterPro" id="IPR011251">
    <property type="entry name" value="Luciferase-like_dom"/>
</dbReference>
<reference evidence="3 4" key="1">
    <citation type="submission" date="2020-07" db="EMBL/GenBank/DDBJ databases">
        <title>Sequencing the genomes of 1000 actinobacteria strains.</title>
        <authorList>
            <person name="Klenk H.-P."/>
        </authorList>
    </citation>
    <scope>NUCLEOTIDE SEQUENCE [LARGE SCALE GENOMIC DNA]</scope>
    <source>
        <strain evidence="3 4">DSM 26341</strain>
    </source>
</reference>
<dbReference type="EMBL" id="JACBZP010000001">
    <property type="protein sequence ID" value="NYI68429.1"/>
    <property type="molecule type" value="Genomic_DNA"/>
</dbReference>
<dbReference type="InterPro" id="IPR019951">
    <property type="entry name" value="F420_OxRdatse_Rv3520c_pred"/>
</dbReference>
<dbReference type="RefSeq" id="WP_237249153.1">
    <property type="nucleotide sequence ID" value="NZ_JACBZP010000001.1"/>
</dbReference>
<evidence type="ECO:0000256" key="1">
    <source>
        <dbReference type="ARBA" id="ARBA00023002"/>
    </source>
</evidence>
<dbReference type="PANTHER" id="PTHR43244">
    <property type="match status" value="1"/>
</dbReference>
<evidence type="ECO:0000259" key="2">
    <source>
        <dbReference type="Pfam" id="PF00296"/>
    </source>
</evidence>
<dbReference type="Proteomes" id="UP000539111">
    <property type="component" value="Unassembled WGS sequence"/>
</dbReference>
<dbReference type="CDD" id="cd01097">
    <property type="entry name" value="Tetrahydromethanopterin_reductase"/>
    <property type="match status" value="1"/>
</dbReference>
<feature type="domain" description="Luciferase-like" evidence="2">
    <location>
        <begin position="12"/>
        <end position="312"/>
    </location>
</feature>
<accession>A0A7Z0D3X7</accession>
<dbReference type="SUPFAM" id="SSF51679">
    <property type="entry name" value="Bacterial luciferase-like"/>
    <property type="match status" value="1"/>
</dbReference>
<dbReference type="Gene3D" id="3.20.20.30">
    <property type="entry name" value="Luciferase-like domain"/>
    <property type="match status" value="1"/>
</dbReference>
<evidence type="ECO:0000313" key="3">
    <source>
        <dbReference type="EMBL" id="NYI68429.1"/>
    </source>
</evidence>
<dbReference type="PANTHER" id="PTHR43244:SF1">
    <property type="entry name" value="5,10-METHYLENETETRAHYDROMETHANOPTERIN REDUCTASE"/>
    <property type="match status" value="1"/>
</dbReference>
<protein>
    <submittedName>
        <fullName evidence="3">F420-dependent oxidoreductase-like protein</fullName>
    </submittedName>
</protein>
<evidence type="ECO:0000313" key="4">
    <source>
        <dbReference type="Proteomes" id="UP000539111"/>
    </source>
</evidence>
<dbReference type="InterPro" id="IPR036661">
    <property type="entry name" value="Luciferase-like_sf"/>
</dbReference>
<proteinExistence type="predicted"/>
<name>A0A7Z0D3X7_9MICO</name>
<dbReference type="InterPro" id="IPR050564">
    <property type="entry name" value="F420-G6PD/mer"/>
</dbReference>